<evidence type="ECO:0000313" key="2">
    <source>
        <dbReference type="EMBL" id="MCU6724126.1"/>
    </source>
</evidence>
<dbReference type="Gene3D" id="3.40.50.1110">
    <property type="entry name" value="SGNH hydrolase"/>
    <property type="match status" value="1"/>
</dbReference>
<dbReference type="EMBL" id="JAOQKE010000001">
    <property type="protein sequence ID" value="MCU6724126.1"/>
    <property type="molecule type" value="Genomic_DNA"/>
</dbReference>
<feature type="region of interest" description="Disordered" evidence="1">
    <location>
        <begin position="57"/>
        <end position="78"/>
    </location>
</feature>
<dbReference type="InterPro" id="IPR036514">
    <property type="entry name" value="SGNH_hydro_sf"/>
</dbReference>
<dbReference type="Proteomes" id="UP001652338">
    <property type="component" value="Unassembled WGS sequence"/>
</dbReference>
<reference evidence="2 3" key="1">
    <citation type="journal article" date="2021" name="ISME Commun">
        <title>Automated analysis of genomic sequences facilitates high-throughput and comprehensive description of bacteria.</title>
        <authorList>
            <person name="Hitch T.C.A."/>
        </authorList>
    </citation>
    <scope>NUCLEOTIDE SEQUENCE [LARGE SCALE GENOMIC DNA]</scope>
    <source>
        <strain evidence="2 3">Sanger_29</strain>
    </source>
</reference>
<organism evidence="2 3">
    <name type="scientific">Muricoprocola aceti</name>
    <dbReference type="NCBI Taxonomy" id="2981772"/>
    <lineage>
        <taxon>Bacteria</taxon>
        <taxon>Bacillati</taxon>
        <taxon>Bacillota</taxon>
        <taxon>Clostridia</taxon>
        <taxon>Lachnospirales</taxon>
        <taxon>Lachnospiraceae</taxon>
        <taxon>Muricoprocola</taxon>
    </lineage>
</organism>
<dbReference type="RefSeq" id="WP_262653367.1">
    <property type="nucleotide sequence ID" value="NZ_JAOQKE010000001.1"/>
</dbReference>
<protein>
    <recommendedName>
        <fullName evidence="4">SGNH hydrolase-type esterase domain-containing protein</fullName>
    </recommendedName>
</protein>
<evidence type="ECO:0000313" key="3">
    <source>
        <dbReference type="Proteomes" id="UP001652338"/>
    </source>
</evidence>
<sequence length="246" mass="27248">MKIRNYLTILFATLAILFLLGLAGYLTYENADDANPVKKTIASIFPGLPSLSSSTRQATEAAQTEQTEAESSAPAVETASTVPAHSIVFVGDSRTVSMGEAVQDSCTYLGKEGEGYQWFADDGVFELRTLLENDPSQTIVYNLGVNDPENMNLYIELYQSIAREFTDTPFYYLSVNPLSDDAQCNTTNDMIQEFNQALKAAFPDHYLDCYDYLTEQGYDTVDGLHYTEATSNLIHNYVVEQVLANA</sequence>
<dbReference type="SUPFAM" id="SSF52266">
    <property type="entry name" value="SGNH hydrolase"/>
    <property type="match status" value="1"/>
</dbReference>
<comment type="caution">
    <text evidence="2">The sequence shown here is derived from an EMBL/GenBank/DDBJ whole genome shotgun (WGS) entry which is preliminary data.</text>
</comment>
<evidence type="ECO:0008006" key="4">
    <source>
        <dbReference type="Google" id="ProtNLM"/>
    </source>
</evidence>
<gene>
    <name evidence="2" type="ORF">OCV47_01925</name>
</gene>
<feature type="compositionally biased region" description="Low complexity" evidence="1">
    <location>
        <begin position="57"/>
        <end position="73"/>
    </location>
</feature>
<proteinExistence type="predicted"/>
<name>A0ABT2SI44_9FIRM</name>
<keyword evidence="3" id="KW-1185">Reference proteome</keyword>
<accession>A0ABT2SI44</accession>
<evidence type="ECO:0000256" key="1">
    <source>
        <dbReference type="SAM" id="MobiDB-lite"/>
    </source>
</evidence>